<proteinExistence type="predicted"/>
<dbReference type="AlphaFoldDB" id="A0A849CER0"/>
<protein>
    <submittedName>
        <fullName evidence="1">Deoxyxylulose-5-phosphate synthase</fullName>
    </submittedName>
</protein>
<comment type="caution">
    <text evidence="1">The sequence shown here is derived from an EMBL/GenBank/DDBJ whole genome shotgun (WGS) entry which is preliminary data.</text>
</comment>
<evidence type="ECO:0000313" key="1">
    <source>
        <dbReference type="EMBL" id="NNH74857.1"/>
    </source>
</evidence>
<accession>A0A849CER0</accession>
<sequence length="104" mass="11298">MFGVVRSTHLVCTGCRVSMKCAIIGPGDSRRPCPKCSEPMRDAGPNLAVPRRRDTSAWRALTAVLDDGLDFRSRCGCCQDGPGYRASSWSEVRRLRAAGEPLGD</sequence>
<gene>
    <name evidence="1" type="ORF">HLB23_34255</name>
</gene>
<reference evidence="1 2" key="1">
    <citation type="submission" date="2020-05" db="EMBL/GenBank/DDBJ databases">
        <title>MicrobeNet Type strains.</title>
        <authorList>
            <person name="Nicholson A.C."/>
        </authorList>
    </citation>
    <scope>NUCLEOTIDE SEQUENCE [LARGE SCALE GENOMIC DNA]</scope>
    <source>
        <strain evidence="1 2">JCM 3224</strain>
    </source>
</reference>
<keyword evidence="2" id="KW-1185">Reference proteome</keyword>
<dbReference type="RefSeq" id="WP_067528810.1">
    <property type="nucleotide sequence ID" value="NZ_JABELX010000016.1"/>
</dbReference>
<evidence type="ECO:0000313" key="2">
    <source>
        <dbReference type="Proteomes" id="UP000586827"/>
    </source>
</evidence>
<dbReference type="Proteomes" id="UP000586827">
    <property type="component" value="Unassembled WGS sequence"/>
</dbReference>
<dbReference type="EMBL" id="JABELX010000016">
    <property type="protein sequence ID" value="NNH74857.1"/>
    <property type="molecule type" value="Genomic_DNA"/>
</dbReference>
<organism evidence="1 2">
    <name type="scientific">Nocardia uniformis</name>
    <dbReference type="NCBI Taxonomy" id="53432"/>
    <lineage>
        <taxon>Bacteria</taxon>
        <taxon>Bacillati</taxon>
        <taxon>Actinomycetota</taxon>
        <taxon>Actinomycetes</taxon>
        <taxon>Mycobacteriales</taxon>
        <taxon>Nocardiaceae</taxon>
        <taxon>Nocardia</taxon>
    </lineage>
</organism>
<name>A0A849CER0_9NOCA</name>